<dbReference type="Gene3D" id="2.40.50.100">
    <property type="match status" value="1"/>
</dbReference>
<accession>A0AAJ4UXI4</accession>
<evidence type="ECO:0000256" key="2">
    <source>
        <dbReference type="ARBA" id="ARBA00023054"/>
    </source>
</evidence>
<dbReference type="GO" id="GO:0030313">
    <property type="term" value="C:cell envelope"/>
    <property type="evidence" value="ECO:0007669"/>
    <property type="project" value="UniProtKB-SubCell"/>
</dbReference>
<evidence type="ECO:0000313" key="6">
    <source>
        <dbReference type="EMBL" id="ROR39175.1"/>
    </source>
</evidence>
<reference evidence="6 7" key="2">
    <citation type="submission" date="2018-11" db="EMBL/GenBank/DDBJ databases">
        <title>Genomic Encyclopedia of Type Strains, Phase IV (KMG-IV): sequencing the most valuable type-strain genomes for metagenomic binning, comparative biology and taxonomic classification.</title>
        <authorList>
            <person name="Goeker M."/>
        </authorList>
    </citation>
    <scope>NUCLEOTIDE SEQUENCE [LARGE SCALE GENOMIC DNA]</scope>
    <source>
        <strain evidence="6 7">DSM 27783</strain>
    </source>
</reference>
<sequence>MKKKIALIVFVILIVASAYGLYRYIVFNENYSSSNAVFVKSDTLTFLAFKLPGKIEKIYVNEGDDVKKGELLAKLDTKDLEIKAKALKFQISALQNKINSLTLQKEKLQNDIKNNLNINQNQINKLQKAIEAKAFGIQAKNYQLQKLKSDYERFKKLYLQKRISREKYESVKVAYFALRDEIKADEKLLEGMKFDKNSLITKAKLIQNNEKEVKRLTQAIKSAEDNLKALKENLKLVNQNIKDSYLYSPINGKVAKKFVNNDEVVDAGTRILSVVNPKEVYVLDLLEETKLKGIAPGCKAKIHIDALDKDFDGVVTKILPASAATFALVPRDISSGEFTKLAQRFYVRIKFDKVPKGVLVGMSGEVTIEKCKRKK</sequence>
<keyword evidence="2 3" id="KW-0175">Coiled coil</keyword>
<dbReference type="PANTHER" id="PTHR32347:SF23">
    <property type="entry name" value="BLL5650 PROTEIN"/>
    <property type="match status" value="1"/>
</dbReference>
<protein>
    <submittedName>
        <fullName evidence="5">HlyD family efflux transporter periplasmic adaptor subunit</fullName>
    </submittedName>
    <submittedName>
        <fullName evidence="6">Membrane fusion protein (Multidrug efflux system)</fullName>
    </submittedName>
</protein>
<dbReference type="EMBL" id="CP027432">
    <property type="protein sequence ID" value="QCI29015.1"/>
    <property type="molecule type" value="Genomic_DNA"/>
</dbReference>
<organism evidence="6 7">
    <name type="scientific">Caminibacter pacificus</name>
    <dbReference type="NCBI Taxonomy" id="1424653"/>
    <lineage>
        <taxon>Bacteria</taxon>
        <taxon>Pseudomonadati</taxon>
        <taxon>Campylobacterota</taxon>
        <taxon>Epsilonproteobacteria</taxon>
        <taxon>Nautiliales</taxon>
        <taxon>Nautiliaceae</taxon>
        <taxon>Caminibacter</taxon>
    </lineage>
</organism>
<dbReference type="AlphaFoldDB" id="A0AAJ4UXI4"/>
<dbReference type="InterPro" id="IPR050465">
    <property type="entry name" value="UPF0194_transport"/>
</dbReference>
<evidence type="ECO:0000313" key="7">
    <source>
        <dbReference type="Proteomes" id="UP000272781"/>
    </source>
</evidence>
<evidence type="ECO:0000256" key="3">
    <source>
        <dbReference type="SAM" id="Coils"/>
    </source>
</evidence>
<evidence type="ECO:0000313" key="8">
    <source>
        <dbReference type="Proteomes" id="UP000298805"/>
    </source>
</evidence>
<dbReference type="Proteomes" id="UP000298805">
    <property type="component" value="Chromosome"/>
</dbReference>
<dbReference type="PANTHER" id="PTHR32347">
    <property type="entry name" value="EFFLUX SYSTEM COMPONENT YKNX-RELATED"/>
    <property type="match status" value="1"/>
</dbReference>
<dbReference type="GO" id="GO:0055085">
    <property type="term" value="P:transmembrane transport"/>
    <property type="evidence" value="ECO:0007669"/>
    <property type="project" value="InterPro"/>
</dbReference>
<evidence type="ECO:0000256" key="1">
    <source>
        <dbReference type="ARBA" id="ARBA00004196"/>
    </source>
</evidence>
<dbReference type="Proteomes" id="UP000272781">
    <property type="component" value="Unassembled WGS sequence"/>
</dbReference>
<dbReference type="RefSeq" id="WP_123353047.1">
    <property type="nucleotide sequence ID" value="NZ_CP027432.2"/>
</dbReference>
<dbReference type="EMBL" id="RJVK01000004">
    <property type="protein sequence ID" value="ROR39175.1"/>
    <property type="molecule type" value="Genomic_DNA"/>
</dbReference>
<evidence type="ECO:0000313" key="5">
    <source>
        <dbReference type="EMBL" id="QCI29015.1"/>
    </source>
</evidence>
<feature type="domain" description="Multidrug resistance protein MdtA-like barrel-sandwich hybrid" evidence="4">
    <location>
        <begin position="52"/>
        <end position="273"/>
    </location>
</feature>
<name>A0AAJ4UXI4_9BACT</name>
<evidence type="ECO:0000259" key="4">
    <source>
        <dbReference type="Pfam" id="PF25917"/>
    </source>
</evidence>
<gene>
    <name evidence="5" type="ORF">C6V80_08585</name>
    <name evidence="6" type="ORF">EDC58_1673</name>
</gene>
<keyword evidence="8" id="KW-1185">Reference proteome</keyword>
<dbReference type="InterPro" id="IPR058625">
    <property type="entry name" value="MdtA-like_BSH"/>
</dbReference>
<dbReference type="Gene3D" id="2.40.30.170">
    <property type="match status" value="1"/>
</dbReference>
<reference evidence="5" key="3">
    <citation type="submission" date="2019-06" db="EMBL/GenBank/DDBJ databases">
        <title>A comparative analysis of the Nautiliaceae.</title>
        <authorList>
            <person name="Grosche A."/>
            <person name="Smedile F."/>
            <person name="Vetriani C."/>
        </authorList>
    </citation>
    <scope>NUCLEOTIDE SEQUENCE</scope>
    <source>
        <strain evidence="5">TB6</strain>
    </source>
</reference>
<dbReference type="Pfam" id="PF25917">
    <property type="entry name" value="BSH_RND"/>
    <property type="match status" value="1"/>
</dbReference>
<proteinExistence type="predicted"/>
<dbReference type="PRINTS" id="PR01490">
    <property type="entry name" value="RTXTOXIND"/>
</dbReference>
<comment type="subcellular location">
    <subcellularLocation>
        <location evidence="1">Cell envelope</location>
    </subcellularLocation>
</comment>
<feature type="coiled-coil region" evidence="3">
    <location>
        <begin position="77"/>
        <end position="129"/>
    </location>
</feature>
<feature type="coiled-coil region" evidence="3">
    <location>
        <begin position="206"/>
        <end position="240"/>
    </location>
</feature>
<reference evidence="8" key="1">
    <citation type="submission" date="2018-03" db="EMBL/GenBank/DDBJ databases">
        <title>A comparative analysis of the Nautiliaceae.</title>
        <authorList>
            <person name="Grosche A."/>
            <person name="Smedile F."/>
            <person name="Vetriani C."/>
        </authorList>
    </citation>
    <scope>NUCLEOTIDE SEQUENCE [LARGE SCALE GENOMIC DNA]</scope>
    <source>
        <strain evidence="8">TB6</strain>
    </source>
</reference>